<dbReference type="SMART" id="SM00225">
    <property type="entry name" value="BTB"/>
    <property type="match status" value="1"/>
</dbReference>
<reference evidence="3 4" key="1">
    <citation type="submission" date="2020-01" db="EMBL/GenBank/DDBJ databases">
        <authorList>
            <person name="Gupta K D."/>
        </authorList>
    </citation>
    <scope>NUCLEOTIDE SEQUENCE [LARGE SCALE GENOMIC DNA]</scope>
</reference>
<sequence>MSQLPSKRPRVDGSDDATEHDGDAAVRIPPVQRSEKFWIEDGNVILHVEDTQFRVHRSMLTRHSTIFKDVFSVPPPSSEQARDPVLEGCPVVKLSDRAGDMEQILSIFYDNASFLDLREDIPIGRLAAMLRLGKKYDIAYLRDEALKRFRSEFPTTLEAFDASYGDTRGPSIDYDSPSDLDDISTIICLSQEHGLPSIMPAACFNLVYYIPPEKILDEAVLPQELRNRCIMGQDHLIRTVHNILFDWTESESFMSPDHCTGDHLDGYDRKKVLRELNDGLWLADDGSVWCFSPTLPGNVQETLSNLCASCSESVISYYHAARKEVWQELPIFFGFRGWEDPDLKDFDS</sequence>
<comment type="caution">
    <text evidence="3">The sequence shown here is derived from an EMBL/GenBank/DDBJ whole genome shotgun (WGS) entry which is preliminary data.</text>
</comment>
<dbReference type="InterPro" id="IPR000210">
    <property type="entry name" value="BTB/POZ_dom"/>
</dbReference>
<dbReference type="AlphaFoldDB" id="A0A8S0WUD6"/>
<feature type="compositionally biased region" description="Basic and acidic residues" evidence="1">
    <location>
        <begin position="9"/>
        <end position="24"/>
    </location>
</feature>
<dbReference type="PROSITE" id="PS50097">
    <property type="entry name" value="BTB"/>
    <property type="match status" value="1"/>
</dbReference>
<proteinExistence type="predicted"/>
<evidence type="ECO:0000256" key="1">
    <source>
        <dbReference type="SAM" id="MobiDB-lite"/>
    </source>
</evidence>
<feature type="domain" description="BTB" evidence="2">
    <location>
        <begin position="42"/>
        <end position="117"/>
    </location>
</feature>
<accession>A0A8S0WUD6</accession>
<dbReference type="Pfam" id="PF00651">
    <property type="entry name" value="BTB"/>
    <property type="match status" value="1"/>
</dbReference>
<keyword evidence="4" id="KW-1185">Reference proteome</keyword>
<name>A0A8S0WUD6_CYCAE</name>
<evidence type="ECO:0000313" key="3">
    <source>
        <dbReference type="EMBL" id="CAA7266016.1"/>
    </source>
</evidence>
<dbReference type="OrthoDB" id="3044562at2759"/>
<evidence type="ECO:0000313" key="4">
    <source>
        <dbReference type="Proteomes" id="UP000467700"/>
    </source>
</evidence>
<protein>
    <recommendedName>
        <fullName evidence="2">BTB domain-containing protein</fullName>
    </recommendedName>
</protein>
<dbReference type="InterPro" id="IPR011333">
    <property type="entry name" value="SKP1/BTB/POZ_sf"/>
</dbReference>
<gene>
    <name evidence="3" type="ORF">AAE3_LOCUS8369</name>
</gene>
<dbReference type="Proteomes" id="UP000467700">
    <property type="component" value="Unassembled WGS sequence"/>
</dbReference>
<organism evidence="3 4">
    <name type="scientific">Cyclocybe aegerita</name>
    <name type="common">Black poplar mushroom</name>
    <name type="synonym">Agrocybe aegerita</name>
    <dbReference type="NCBI Taxonomy" id="1973307"/>
    <lineage>
        <taxon>Eukaryota</taxon>
        <taxon>Fungi</taxon>
        <taxon>Dikarya</taxon>
        <taxon>Basidiomycota</taxon>
        <taxon>Agaricomycotina</taxon>
        <taxon>Agaricomycetes</taxon>
        <taxon>Agaricomycetidae</taxon>
        <taxon>Agaricales</taxon>
        <taxon>Agaricineae</taxon>
        <taxon>Bolbitiaceae</taxon>
        <taxon>Cyclocybe</taxon>
    </lineage>
</organism>
<dbReference type="SUPFAM" id="SSF54695">
    <property type="entry name" value="POZ domain"/>
    <property type="match status" value="1"/>
</dbReference>
<evidence type="ECO:0000259" key="2">
    <source>
        <dbReference type="PROSITE" id="PS50097"/>
    </source>
</evidence>
<feature type="region of interest" description="Disordered" evidence="1">
    <location>
        <begin position="1"/>
        <end position="26"/>
    </location>
</feature>
<dbReference type="Gene3D" id="3.30.710.10">
    <property type="entry name" value="Potassium Channel Kv1.1, Chain A"/>
    <property type="match status" value="1"/>
</dbReference>
<dbReference type="EMBL" id="CACVBS010000052">
    <property type="protein sequence ID" value="CAA7266016.1"/>
    <property type="molecule type" value="Genomic_DNA"/>
</dbReference>